<evidence type="ECO:0000313" key="4">
    <source>
        <dbReference type="Proteomes" id="UP000070080"/>
    </source>
</evidence>
<dbReference type="GO" id="GO:0003676">
    <property type="term" value="F:nucleic acid binding"/>
    <property type="evidence" value="ECO:0007669"/>
    <property type="project" value="InterPro"/>
</dbReference>
<dbReference type="PROSITE" id="PS00092">
    <property type="entry name" value="N6_MTASE"/>
    <property type="match status" value="1"/>
</dbReference>
<sequence>MKEQLNMRVVSGKAKGTKLVAPKSDKTRPTLDKTKEALFSILFNLAPDLFTEPGSANCLDLCAGSGQIGIEALSRGFAKATFVESARPVKAILQANLEKTHLMEQSSIRIQSVQTFLQNWQAAQKEAEPEAQPEKELEAEQKVELEAKQGTKLKTELETQLEAKLDRKEFAYELIYCDPPYRLAAKLNALVLDYAAKGLLAKNGILVLEQASETPHISAKDGLSLVREQVYGLTRLCFYMWEA</sequence>
<keyword evidence="1 3" id="KW-0489">Methyltransferase</keyword>
<accession>A0A133Y6T6</accession>
<dbReference type="PANTHER" id="PTHR43542">
    <property type="entry name" value="METHYLTRANSFERASE"/>
    <property type="match status" value="1"/>
</dbReference>
<dbReference type="PIRSF" id="PIRSF004553">
    <property type="entry name" value="CHP00095"/>
    <property type="match status" value="1"/>
</dbReference>
<reference evidence="4" key="1">
    <citation type="submission" date="2016-01" db="EMBL/GenBank/DDBJ databases">
        <authorList>
            <person name="Mitreva M."/>
            <person name="Pepin K.H."/>
            <person name="Mihindukulasuriya K.A."/>
            <person name="Fulton R."/>
            <person name="Fronick C."/>
            <person name="O'Laughlin M."/>
            <person name="Miner T."/>
            <person name="Herter B."/>
            <person name="Rosa B.A."/>
            <person name="Cordes M."/>
            <person name="Tomlinson C."/>
            <person name="Wollam A."/>
            <person name="Palsikar V.B."/>
            <person name="Mardis E.R."/>
            <person name="Wilson R.K."/>
        </authorList>
    </citation>
    <scope>NUCLEOTIDE SEQUENCE [LARGE SCALE GENOMIC DNA]</scope>
    <source>
        <strain evidence="4">KA00274</strain>
    </source>
</reference>
<evidence type="ECO:0000313" key="3">
    <source>
        <dbReference type="EMBL" id="KXB38893.1"/>
    </source>
</evidence>
<dbReference type="AlphaFoldDB" id="A0A133Y6T6"/>
<gene>
    <name evidence="3" type="ORF">HMPREF1872_01380</name>
</gene>
<dbReference type="GO" id="GO:0008168">
    <property type="term" value="F:methyltransferase activity"/>
    <property type="evidence" value="ECO:0007669"/>
    <property type="project" value="UniProtKB-KW"/>
</dbReference>
<dbReference type="Proteomes" id="UP000070080">
    <property type="component" value="Unassembled WGS sequence"/>
</dbReference>
<dbReference type="PATRIC" id="fig|1497955.3.peg.1347"/>
<dbReference type="SUPFAM" id="SSF53335">
    <property type="entry name" value="S-adenosyl-L-methionine-dependent methyltransferases"/>
    <property type="match status" value="1"/>
</dbReference>
<name>A0A133Y6T6_9FIRM</name>
<evidence type="ECO:0000256" key="1">
    <source>
        <dbReference type="ARBA" id="ARBA00022603"/>
    </source>
</evidence>
<dbReference type="EMBL" id="LSCV01000045">
    <property type="protein sequence ID" value="KXB38893.1"/>
    <property type="molecule type" value="Genomic_DNA"/>
</dbReference>
<protein>
    <submittedName>
        <fullName evidence="3">RNA methyltransferase, RsmD family</fullName>
    </submittedName>
</protein>
<keyword evidence="2 3" id="KW-0808">Transferase</keyword>
<dbReference type="InterPro" id="IPR029063">
    <property type="entry name" value="SAM-dependent_MTases_sf"/>
</dbReference>
<dbReference type="InterPro" id="IPR004398">
    <property type="entry name" value="RNA_MeTrfase_RsmD"/>
</dbReference>
<proteinExistence type="predicted"/>
<dbReference type="InterPro" id="IPR002052">
    <property type="entry name" value="DNA_methylase_N6_adenine_CS"/>
</dbReference>
<dbReference type="OrthoDB" id="9803017at2"/>
<organism evidence="3 4">
    <name type="scientific">Amygdalobacter nucleatus</name>
    <dbReference type="NCBI Taxonomy" id="3029274"/>
    <lineage>
        <taxon>Bacteria</taxon>
        <taxon>Bacillati</taxon>
        <taxon>Bacillota</taxon>
        <taxon>Clostridia</taxon>
        <taxon>Eubacteriales</taxon>
        <taxon>Oscillospiraceae</taxon>
        <taxon>Amygdalobacter</taxon>
    </lineage>
</organism>
<dbReference type="STRING" id="1497955.HMPREF1872_01380"/>
<evidence type="ECO:0000256" key="2">
    <source>
        <dbReference type="ARBA" id="ARBA00022679"/>
    </source>
</evidence>
<keyword evidence="4" id="KW-1185">Reference proteome</keyword>
<comment type="caution">
    <text evidence="3">The sequence shown here is derived from an EMBL/GenBank/DDBJ whole genome shotgun (WGS) entry which is preliminary data.</text>
</comment>
<dbReference type="Pfam" id="PF03602">
    <property type="entry name" value="Cons_hypoth95"/>
    <property type="match status" value="2"/>
</dbReference>
<dbReference type="PANTHER" id="PTHR43542:SF1">
    <property type="entry name" value="METHYLTRANSFERASE"/>
    <property type="match status" value="1"/>
</dbReference>
<dbReference type="GO" id="GO:0031167">
    <property type="term" value="P:rRNA methylation"/>
    <property type="evidence" value="ECO:0007669"/>
    <property type="project" value="InterPro"/>
</dbReference>
<dbReference type="Gene3D" id="3.40.50.150">
    <property type="entry name" value="Vaccinia Virus protein VP39"/>
    <property type="match status" value="1"/>
</dbReference>